<comment type="caution">
    <text evidence="2">The sequence shown here is derived from an EMBL/GenBank/DDBJ whole genome shotgun (WGS) entry which is preliminary data.</text>
</comment>
<organism evidence="2 3">
    <name type="scientific">Cymbomonas tetramitiformis</name>
    <dbReference type="NCBI Taxonomy" id="36881"/>
    <lineage>
        <taxon>Eukaryota</taxon>
        <taxon>Viridiplantae</taxon>
        <taxon>Chlorophyta</taxon>
        <taxon>Pyramimonadophyceae</taxon>
        <taxon>Pyramimonadales</taxon>
        <taxon>Pyramimonadaceae</taxon>
        <taxon>Cymbomonas</taxon>
    </lineage>
</organism>
<evidence type="ECO:0000256" key="1">
    <source>
        <dbReference type="SAM" id="MobiDB-lite"/>
    </source>
</evidence>
<evidence type="ECO:0000313" key="2">
    <source>
        <dbReference type="EMBL" id="KAK3249701.1"/>
    </source>
</evidence>
<accession>A0AAE0C751</accession>
<feature type="compositionally biased region" description="Basic residues" evidence="1">
    <location>
        <begin position="8"/>
        <end position="20"/>
    </location>
</feature>
<evidence type="ECO:0000313" key="3">
    <source>
        <dbReference type="Proteomes" id="UP001190700"/>
    </source>
</evidence>
<feature type="region of interest" description="Disordered" evidence="1">
    <location>
        <begin position="1"/>
        <end position="37"/>
    </location>
</feature>
<protein>
    <submittedName>
        <fullName evidence="2">Uncharacterized protein</fullName>
    </submittedName>
</protein>
<proteinExistence type="predicted"/>
<name>A0AAE0C751_9CHLO</name>
<dbReference type="AlphaFoldDB" id="A0AAE0C751"/>
<keyword evidence="3" id="KW-1185">Reference proteome</keyword>
<dbReference type="EMBL" id="LGRX02027214">
    <property type="protein sequence ID" value="KAK3249701.1"/>
    <property type="molecule type" value="Genomic_DNA"/>
</dbReference>
<gene>
    <name evidence="2" type="ORF">CYMTET_40893</name>
</gene>
<dbReference type="Proteomes" id="UP001190700">
    <property type="component" value="Unassembled WGS sequence"/>
</dbReference>
<sequence length="353" mass="38554">MSKTRASSSRRRATSRKSLRVQRSILDDQEAETRQTEERHFNVMTERTHKTVERCQKLQALQDALAALEFQEVENHRQTLDCVRSSLQQSGHIRSDGHPCDSLLVSAGVRPTRRPQSAVSNRSVEVMRMSAQEELGFNRVFARKLTAYKAVAVVLDAGNNVRLFSIYDGETEYILGRPMSSVGGQGFFCHLLASEASDVKVPRESKLRGARRVIIRCVMSGNGWRKGNKYAFPNCTPVAVIDESGGVYATFAPGGQVDQGFDVGLGDISFGVCLVEPAGETVGVAACGCCGGVTLQLAVWHRADVVATAASSARERHMGAHAACVEPCIFFLHINHTHAHRLSGDVALVIIFV</sequence>
<reference evidence="2 3" key="1">
    <citation type="journal article" date="2015" name="Genome Biol. Evol.">
        <title>Comparative Genomics of a Bacterivorous Green Alga Reveals Evolutionary Causalities and Consequences of Phago-Mixotrophic Mode of Nutrition.</title>
        <authorList>
            <person name="Burns J.A."/>
            <person name="Paasch A."/>
            <person name="Narechania A."/>
            <person name="Kim E."/>
        </authorList>
    </citation>
    <scope>NUCLEOTIDE SEQUENCE [LARGE SCALE GENOMIC DNA]</scope>
    <source>
        <strain evidence="2 3">PLY_AMNH</strain>
    </source>
</reference>